<evidence type="ECO:0000256" key="10">
    <source>
        <dbReference type="RuleBase" id="RU004561"/>
    </source>
</evidence>
<protein>
    <recommendedName>
        <fullName evidence="10">Auxin response factor</fullName>
    </recommendedName>
</protein>
<reference evidence="13 14" key="1">
    <citation type="submission" date="2022-03" db="EMBL/GenBank/DDBJ databases">
        <authorList>
            <person name="Nunn A."/>
            <person name="Chopra R."/>
            <person name="Nunn A."/>
            <person name="Contreras Garrido A."/>
        </authorList>
    </citation>
    <scope>NUCLEOTIDE SEQUENCE [LARGE SCALE GENOMIC DNA]</scope>
</reference>
<evidence type="ECO:0000256" key="1">
    <source>
        <dbReference type="ARBA" id="ARBA00004123"/>
    </source>
</evidence>
<evidence type="ECO:0000313" key="14">
    <source>
        <dbReference type="Proteomes" id="UP000836841"/>
    </source>
</evidence>
<dbReference type="FunFam" id="2.30.30.1040:FF:000002">
    <property type="entry name" value="Auxin response factor"/>
    <property type="match status" value="1"/>
</dbReference>
<dbReference type="GO" id="GO:0048829">
    <property type="term" value="P:root cap development"/>
    <property type="evidence" value="ECO:0007669"/>
    <property type="project" value="UniProtKB-ARBA"/>
</dbReference>
<keyword evidence="14" id="KW-1185">Reference proteome</keyword>
<evidence type="ECO:0000256" key="4">
    <source>
        <dbReference type="ARBA" id="ARBA00023015"/>
    </source>
</evidence>
<evidence type="ECO:0000313" key="13">
    <source>
        <dbReference type="EMBL" id="CAH2074361.1"/>
    </source>
</evidence>
<dbReference type="Proteomes" id="UP000836841">
    <property type="component" value="Chromosome 6"/>
</dbReference>
<dbReference type="InterPro" id="IPR010525">
    <property type="entry name" value="ARF_dom"/>
</dbReference>
<evidence type="ECO:0000256" key="5">
    <source>
        <dbReference type="ARBA" id="ARBA00023125"/>
    </source>
</evidence>
<dbReference type="Gene3D" id="3.10.20.90">
    <property type="entry name" value="Phosphatidylinositol 3-kinase Catalytic Subunit, Chain A, domain 1"/>
    <property type="match status" value="1"/>
</dbReference>
<sequence>MEKSLDSELWHACAGGMVKMPPVSSKVFYFPQGHAEHASSSAVVDFTHLPRIPPLILCNVTSVKFLADPKTDDVYAKIGLIPNSSGTGLDQEQVLDDNVKQPPVSFAKTLTQSDANNGGGFSVPRYCADTIFPRLDFTADPPVQNIVAKDIHGETWKFRHIYRGTPRRHLLTTGWSAFVNHKRLMAGDSVVFLRAVSGDLCIGVRRMKSHGEMKTSSSGWSGLSDSCFSAFMIKNANGGCGSRVSAEMVVEAALKAASGKAFEVLYHPRMSTPEFCVMAGTVRQAMMVRWCGGMRFKMAFETEDSSRISWFMGNVSAVRPADTIHWPDSPWRLLEVAWDEPEMLQNVKRVSPWLVEPVSIIPALDLSPFSPPFKRPRLLQPPDFSINPNEFPIPKFASNLFGSRNFLTGYHNNNNNNVPVGMQGARHTQFNNSKFQSSARPASATNISDNNVSCLLTMAQNNSIKNKEEPKVPPRFVLFGRPILTEQEISVLHHEKTSSNDCSFNLETTRHCKVFMEAEDVGRTLDLSVLRSYNALREKLSQMFKLENPVMLHNVMYYDSQGEFKHVTDHEPFREFARTARKLKIQMDSTTSRNS</sequence>
<dbReference type="PANTHER" id="PTHR31384:SF39">
    <property type="entry name" value="AUXIN RESPONSE FACTOR"/>
    <property type="match status" value="1"/>
</dbReference>
<organism evidence="13 14">
    <name type="scientific">Thlaspi arvense</name>
    <name type="common">Field penny-cress</name>
    <dbReference type="NCBI Taxonomy" id="13288"/>
    <lineage>
        <taxon>Eukaryota</taxon>
        <taxon>Viridiplantae</taxon>
        <taxon>Streptophyta</taxon>
        <taxon>Embryophyta</taxon>
        <taxon>Tracheophyta</taxon>
        <taxon>Spermatophyta</taxon>
        <taxon>Magnoliopsida</taxon>
        <taxon>eudicotyledons</taxon>
        <taxon>Gunneridae</taxon>
        <taxon>Pentapetalae</taxon>
        <taxon>rosids</taxon>
        <taxon>malvids</taxon>
        <taxon>Brassicales</taxon>
        <taxon>Brassicaceae</taxon>
        <taxon>Thlaspideae</taxon>
        <taxon>Thlaspi</taxon>
    </lineage>
</organism>
<evidence type="ECO:0000256" key="9">
    <source>
        <dbReference type="ARBA" id="ARBA00037697"/>
    </source>
</evidence>
<dbReference type="InterPro" id="IPR003340">
    <property type="entry name" value="B3_DNA-bd"/>
</dbReference>
<evidence type="ECO:0000256" key="8">
    <source>
        <dbReference type="ARBA" id="ARBA00023294"/>
    </source>
</evidence>
<evidence type="ECO:0000256" key="6">
    <source>
        <dbReference type="ARBA" id="ARBA00023163"/>
    </source>
</evidence>
<dbReference type="Pfam" id="PF02362">
    <property type="entry name" value="B3"/>
    <property type="match status" value="1"/>
</dbReference>
<dbReference type="SMART" id="SM01019">
    <property type="entry name" value="B3"/>
    <property type="match status" value="1"/>
</dbReference>
<dbReference type="GO" id="GO:0006355">
    <property type="term" value="P:regulation of DNA-templated transcription"/>
    <property type="evidence" value="ECO:0007669"/>
    <property type="project" value="InterPro"/>
</dbReference>
<dbReference type="GO" id="GO:0009734">
    <property type="term" value="P:auxin-activated signaling pathway"/>
    <property type="evidence" value="ECO:0007669"/>
    <property type="project" value="UniProtKB-KW"/>
</dbReference>
<dbReference type="FunFam" id="2.40.330.10:FF:000001">
    <property type="entry name" value="Auxin response factor"/>
    <property type="match status" value="1"/>
</dbReference>
<accession>A0AAU9T051</accession>
<dbReference type="AlphaFoldDB" id="A0AAU9T051"/>
<evidence type="ECO:0000259" key="11">
    <source>
        <dbReference type="PROSITE" id="PS50863"/>
    </source>
</evidence>
<proteinExistence type="inferred from homology"/>
<keyword evidence="6 10" id="KW-0804">Transcription</keyword>
<dbReference type="GO" id="GO:0005634">
    <property type="term" value="C:nucleus"/>
    <property type="evidence" value="ECO:0007669"/>
    <property type="project" value="UniProtKB-SubCell"/>
</dbReference>
<evidence type="ECO:0000256" key="2">
    <source>
        <dbReference type="ARBA" id="ARBA00007853"/>
    </source>
</evidence>
<dbReference type="InterPro" id="IPR044835">
    <property type="entry name" value="ARF_plant"/>
</dbReference>
<dbReference type="CDD" id="cd10017">
    <property type="entry name" value="B3_DNA"/>
    <property type="match status" value="1"/>
</dbReference>
<feature type="domain" description="TF-B3" evidence="11">
    <location>
        <begin position="106"/>
        <end position="208"/>
    </location>
</feature>
<feature type="domain" description="PB1" evidence="12">
    <location>
        <begin position="509"/>
        <end position="590"/>
    </location>
</feature>
<dbReference type="PANTHER" id="PTHR31384">
    <property type="entry name" value="AUXIN RESPONSE FACTOR 4-RELATED"/>
    <property type="match status" value="1"/>
</dbReference>
<keyword evidence="4 10" id="KW-0805">Transcription regulation</keyword>
<keyword evidence="8 10" id="KW-0927">Auxin signaling pathway</keyword>
<evidence type="ECO:0000256" key="7">
    <source>
        <dbReference type="ARBA" id="ARBA00023242"/>
    </source>
</evidence>
<dbReference type="Gene3D" id="2.30.30.1040">
    <property type="match status" value="1"/>
</dbReference>
<dbReference type="InterPro" id="IPR053793">
    <property type="entry name" value="PB1-like"/>
</dbReference>
<dbReference type="EMBL" id="OU466862">
    <property type="protein sequence ID" value="CAH2074361.1"/>
    <property type="molecule type" value="Genomic_DNA"/>
</dbReference>
<comment type="function">
    <text evidence="9">Auxin response factors (ARFs) are transcriptional factors that bind specifically to the DNA sequence 5'-TGTCTC-3' found in the auxin-responsive promoter elements (AuxREs). Could act as transcriptional activator or repressor. Formation of heterodimers with Aux/IAA proteins may alter their ability to modulate early auxin response genes expression.</text>
</comment>
<dbReference type="GO" id="GO:0007389">
    <property type="term" value="P:pattern specification process"/>
    <property type="evidence" value="ECO:0007669"/>
    <property type="project" value="UniProtKB-ARBA"/>
</dbReference>
<evidence type="ECO:0000259" key="12">
    <source>
        <dbReference type="PROSITE" id="PS51745"/>
    </source>
</evidence>
<dbReference type="PROSITE" id="PS50863">
    <property type="entry name" value="B3"/>
    <property type="match status" value="1"/>
</dbReference>
<comment type="similarity">
    <text evidence="2 10">Belongs to the ARF family.</text>
</comment>
<dbReference type="InterPro" id="IPR015300">
    <property type="entry name" value="DNA-bd_pseudobarrel_sf"/>
</dbReference>
<name>A0AAU9T051_THLAR</name>
<evidence type="ECO:0000256" key="3">
    <source>
        <dbReference type="ARBA" id="ARBA00011726"/>
    </source>
</evidence>
<dbReference type="Gene3D" id="2.40.330.10">
    <property type="entry name" value="DNA-binding pseudobarrel domain"/>
    <property type="match status" value="1"/>
</dbReference>
<comment type="subunit">
    <text evidence="3 10">Homodimers and heterodimers.</text>
</comment>
<comment type="subcellular location">
    <subcellularLocation>
        <location evidence="1 10">Nucleus</location>
    </subcellularLocation>
</comment>
<keyword evidence="7 10" id="KW-0539">Nucleus</keyword>
<dbReference type="SUPFAM" id="SSF101936">
    <property type="entry name" value="DNA-binding pseudobarrel domain"/>
    <property type="match status" value="1"/>
</dbReference>
<dbReference type="GO" id="GO:0051301">
    <property type="term" value="P:cell division"/>
    <property type="evidence" value="ECO:0007669"/>
    <property type="project" value="UniProtKB-ARBA"/>
</dbReference>
<dbReference type="GO" id="GO:0003677">
    <property type="term" value="F:DNA binding"/>
    <property type="evidence" value="ECO:0007669"/>
    <property type="project" value="UniProtKB-KW"/>
</dbReference>
<gene>
    <name evidence="13" type="ORF">TAV2_LOCUS19535</name>
</gene>
<dbReference type="SUPFAM" id="SSF54277">
    <property type="entry name" value="CAD &amp; PB1 domains"/>
    <property type="match status" value="1"/>
</dbReference>
<keyword evidence="5 10" id="KW-0238">DNA-binding</keyword>
<dbReference type="PROSITE" id="PS51745">
    <property type="entry name" value="PB1"/>
    <property type="match status" value="1"/>
</dbReference>
<dbReference type="Pfam" id="PF06507">
    <property type="entry name" value="ARF_AD"/>
    <property type="match status" value="1"/>
</dbReference>